<proteinExistence type="predicted"/>
<evidence type="ECO:0000256" key="2">
    <source>
        <dbReference type="ARBA" id="ARBA00012438"/>
    </source>
</evidence>
<dbReference type="SUPFAM" id="SSF55785">
    <property type="entry name" value="PYP-like sensor domain (PAS domain)"/>
    <property type="match status" value="2"/>
</dbReference>
<dbReference type="EMBL" id="FOSH01000007">
    <property type="protein sequence ID" value="SFK23728.1"/>
    <property type="molecule type" value="Genomic_DNA"/>
</dbReference>
<keyword evidence="3" id="KW-0597">Phosphoprotein</keyword>
<feature type="domain" description="PAS" evidence="6">
    <location>
        <begin position="139"/>
        <end position="214"/>
    </location>
</feature>
<sequence>MTLLKWPRRHSQAQEEESQLLHLFNSLNEVVLLFDKQQQVQFVNQYWEVITGIPVEQTLGRMFSDFLHPEEIPSWSQLLNKITPSQHENIWFRLISASGELRWCEMRIQSVNKDQPYPLSATLCDITPQVRNEEVRHASHRSLQSLVDRLPAMLYRSRNNASWSMEYVSEGCELLTGYSAESMLNQSQVSLGSIIHQDDATRVWENVQQALETFSPFDIHYRLTRADGTEVSVQDKGRGLYSKSGMVLGVEGILLLTNKR</sequence>
<dbReference type="EC" id="2.7.13.3" evidence="2"/>
<dbReference type="RefSeq" id="WP_091712874.1">
    <property type="nucleotide sequence ID" value="NZ_FOSH01000007.1"/>
</dbReference>
<evidence type="ECO:0000259" key="6">
    <source>
        <dbReference type="PROSITE" id="PS50112"/>
    </source>
</evidence>
<evidence type="ECO:0000256" key="4">
    <source>
        <dbReference type="ARBA" id="ARBA00022679"/>
    </source>
</evidence>
<name>A0A1I3XVX6_9GAMM</name>
<dbReference type="Proteomes" id="UP000198924">
    <property type="component" value="Unassembled WGS sequence"/>
</dbReference>
<evidence type="ECO:0000256" key="5">
    <source>
        <dbReference type="ARBA" id="ARBA00022777"/>
    </source>
</evidence>
<dbReference type="STRING" id="45496.SAMN04488079_1079"/>
<dbReference type="OrthoDB" id="344644at2"/>
<gene>
    <name evidence="7" type="ORF">SAMN04488079_1079</name>
</gene>
<dbReference type="InterPro" id="IPR000014">
    <property type="entry name" value="PAS"/>
</dbReference>
<comment type="catalytic activity">
    <reaction evidence="1">
        <text>ATP + protein L-histidine = ADP + protein N-phospho-L-histidine.</text>
        <dbReference type="EC" id="2.7.13.3"/>
    </reaction>
</comment>
<dbReference type="PROSITE" id="PS50112">
    <property type="entry name" value="PAS"/>
    <property type="match status" value="2"/>
</dbReference>
<dbReference type="AlphaFoldDB" id="A0A1I3XVX6"/>
<dbReference type="PANTHER" id="PTHR43304">
    <property type="entry name" value="PHYTOCHROME-LIKE PROTEIN CPH1"/>
    <property type="match status" value="1"/>
</dbReference>
<dbReference type="Gene3D" id="3.30.450.20">
    <property type="entry name" value="PAS domain"/>
    <property type="match status" value="2"/>
</dbReference>
<keyword evidence="5" id="KW-0418">Kinase</keyword>
<evidence type="ECO:0000256" key="3">
    <source>
        <dbReference type="ARBA" id="ARBA00022553"/>
    </source>
</evidence>
<dbReference type="GO" id="GO:0006355">
    <property type="term" value="P:regulation of DNA-templated transcription"/>
    <property type="evidence" value="ECO:0007669"/>
    <property type="project" value="InterPro"/>
</dbReference>
<dbReference type="InterPro" id="IPR013655">
    <property type="entry name" value="PAS_fold_3"/>
</dbReference>
<accession>A0A1I3XVX6</accession>
<evidence type="ECO:0000313" key="7">
    <source>
        <dbReference type="EMBL" id="SFK23728.1"/>
    </source>
</evidence>
<organism evidence="7 8">
    <name type="scientific">Methylophaga sulfidovorans</name>
    <dbReference type="NCBI Taxonomy" id="45496"/>
    <lineage>
        <taxon>Bacteria</taxon>
        <taxon>Pseudomonadati</taxon>
        <taxon>Pseudomonadota</taxon>
        <taxon>Gammaproteobacteria</taxon>
        <taxon>Thiotrichales</taxon>
        <taxon>Piscirickettsiaceae</taxon>
        <taxon>Methylophaga</taxon>
    </lineage>
</organism>
<dbReference type="InterPro" id="IPR013767">
    <property type="entry name" value="PAS_fold"/>
</dbReference>
<dbReference type="CDD" id="cd00130">
    <property type="entry name" value="PAS"/>
    <property type="match status" value="2"/>
</dbReference>
<feature type="domain" description="PAS" evidence="6">
    <location>
        <begin position="16"/>
        <end position="86"/>
    </location>
</feature>
<keyword evidence="8" id="KW-1185">Reference proteome</keyword>
<dbReference type="Pfam" id="PF00989">
    <property type="entry name" value="PAS"/>
    <property type="match status" value="1"/>
</dbReference>
<dbReference type="PANTHER" id="PTHR43304:SF1">
    <property type="entry name" value="PAC DOMAIN-CONTAINING PROTEIN"/>
    <property type="match status" value="1"/>
</dbReference>
<dbReference type="Pfam" id="PF08447">
    <property type="entry name" value="PAS_3"/>
    <property type="match status" value="1"/>
</dbReference>
<reference evidence="8" key="1">
    <citation type="submission" date="2016-10" db="EMBL/GenBank/DDBJ databases">
        <authorList>
            <person name="Varghese N."/>
            <person name="Submissions S."/>
        </authorList>
    </citation>
    <scope>NUCLEOTIDE SEQUENCE [LARGE SCALE GENOMIC DNA]</scope>
    <source>
        <strain evidence="8">DSM 11578</strain>
    </source>
</reference>
<dbReference type="SMART" id="SM00091">
    <property type="entry name" value="PAS"/>
    <property type="match status" value="2"/>
</dbReference>
<evidence type="ECO:0000313" key="8">
    <source>
        <dbReference type="Proteomes" id="UP000198924"/>
    </source>
</evidence>
<dbReference type="InterPro" id="IPR035965">
    <property type="entry name" value="PAS-like_dom_sf"/>
</dbReference>
<dbReference type="InterPro" id="IPR052162">
    <property type="entry name" value="Sensor_kinase/Photoreceptor"/>
</dbReference>
<protein>
    <recommendedName>
        <fullName evidence="2">histidine kinase</fullName>
        <ecNumber evidence="2">2.7.13.3</ecNumber>
    </recommendedName>
</protein>
<keyword evidence="4" id="KW-0808">Transferase</keyword>
<dbReference type="NCBIfam" id="TIGR00229">
    <property type="entry name" value="sensory_box"/>
    <property type="match status" value="2"/>
</dbReference>
<evidence type="ECO:0000256" key="1">
    <source>
        <dbReference type="ARBA" id="ARBA00000085"/>
    </source>
</evidence>
<dbReference type="GO" id="GO:0004673">
    <property type="term" value="F:protein histidine kinase activity"/>
    <property type="evidence" value="ECO:0007669"/>
    <property type="project" value="UniProtKB-EC"/>
</dbReference>